<name>A0A2H9ZTC5_9ASPA</name>
<keyword evidence="2" id="KW-0472">Membrane</keyword>
<sequence length="190" mass="21219">MGLFGGKTILDFARAGPNQSESREKKQDFRVQSPNRPYLPQKRSRDFFACARAPSAAVAFFRGRRLLPRPSPSSAAVAFFNGRRLLPRSSPSSAAVAFFRGRRLIPSPSSSQVVVAFFRDREIYYRALGLLLPRPSPCFAAAASAHLVETPEAHVFKAELPPSPLHICWLLWNLFGLLFFYGYAGFHSWG</sequence>
<organism evidence="3 4">
    <name type="scientific">Apostasia shenzhenica</name>
    <dbReference type="NCBI Taxonomy" id="1088818"/>
    <lineage>
        <taxon>Eukaryota</taxon>
        <taxon>Viridiplantae</taxon>
        <taxon>Streptophyta</taxon>
        <taxon>Embryophyta</taxon>
        <taxon>Tracheophyta</taxon>
        <taxon>Spermatophyta</taxon>
        <taxon>Magnoliopsida</taxon>
        <taxon>Liliopsida</taxon>
        <taxon>Asparagales</taxon>
        <taxon>Orchidaceae</taxon>
        <taxon>Apostasioideae</taxon>
        <taxon>Apostasia</taxon>
    </lineage>
</organism>
<protein>
    <submittedName>
        <fullName evidence="3">Uncharacterized protein</fullName>
    </submittedName>
</protein>
<gene>
    <name evidence="3" type="ORF">AXF42_Ash012678</name>
</gene>
<feature type="region of interest" description="Disordered" evidence="1">
    <location>
        <begin position="14"/>
        <end position="40"/>
    </location>
</feature>
<keyword evidence="4" id="KW-1185">Reference proteome</keyword>
<dbReference type="AlphaFoldDB" id="A0A2H9ZTC5"/>
<evidence type="ECO:0000256" key="2">
    <source>
        <dbReference type="SAM" id="Phobius"/>
    </source>
</evidence>
<proteinExistence type="predicted"/>
<evidence type="ECO:0000313" key="3">
    <source>
        <dbReference type="EMBL" id="PKA46545.1"/>
    </source>
</evidence>
<feature type="transmembrane region" description="Helical" evidence="2">
    <location>
        <begin position="167"/>
        <end position="186"/>
    </location>
</feature>
<dbReference type="Proteomes" id="UP000236161">
    <property type="component" value="Unassembled WGS sequence"/>
</dbReference>
<reference evidence="3 4" key="1">
    <citation type="journal article" date="2017" name="Nature">
        <title>The Apostasia genome and the evolution of orchids.</title>
        <authorList>
            <person name="Zhang G.Q."/>
            <person name="Liu K.W."/>
            <person name="Li Z."/>
            <person name="Lohaus R."/>
            <person name="Hsiao Y.Y."/>
            <person name="Niu S.C."/>
            <person name="Wang J.Y."/>
            <person name="Lin Y.C."/>
            <person name="Xu Q."/>
            <person name="Chen L.J."/>
            <person name="Yoshida K."/>
            <person name="Fujiwara S."/>
            <person name="Wang Z.W."/>
            <person name="Zhang Y.Q."/>
            <person name="Mitsuda N."/>
            <person name="Wang M."/>
            <person name="Liu G.H."/>
            <person name="Pecoraro L."/>
            <person name="Huang H.X."/>
            <person name="Xiao X.J."/>
            <person name="Lin M."/>
            <person name="Wu X.Y."/>
            <person name="Wu W.L."/>
            <person name="Chen Y.Y."/>
            <person name="Chang S.B."/>
            <person name="Sakamoto S."/>
            <person name="Ohme-Takagi M."/>
            <person name="Yagi M."/>
            <person name="Zeng S.J."/>
            <person name="Shen C.Y."/>
            <person name="Yeh C.M."/>
            <person name="Luo Y.B."/>
            <person name="Tsai W.C."/>
            <person name="Van de Peer Y."/>
            <person name="Liu Z.J."/>
        </authorList>
    </citation>
    <scope>NUCLEOTIDE SEQUENCE [LARGE SCALE GENOMIC DNA]</scope>
    <source>
        <strain evidence="4">cv. Shenzhen</strain>
        <tissue evidence="3">Stem</tissue>
    </source>
</reference>
<dbReference type="EMBL" id="KZ454132">
    <property type="protein sequence ID" value="PKA46545.1"/>
    <property type="molecule type" value="Genomic_DNA"/>
</dbReference>
<keyword evidence="2" id="KW-0812">Transmembrane</keyword>
<evidence type="ECO:0000313" key="4">
    <source>
        <dbReference type="Proteomes" id="UP000236161"/>
    </source>
</evidence>
<keyword evidence="2" id="KW-1133">Transmembrane helix</keyword>
<evidence type="ECO:0000256" key="1">
    <source>
        <dbReference type="SAM" id="MobiDB-lite"/>
    </source>
</evidence>
<accession>A0A2H9ZTC5</accession>